<name>A0A9N8EEP3_9STRA</name>
<feature type="compositionally biased region" description="Polar residues" evidence="1">
    <location>
        <begin position="421"/>
        <end position="438"/>
    </location>
</feature>
<proteinExistence type="predicted"/>
<sequence>MMSHPSTGFAFQTTSAMATVSSTSGGSQRGGGHHAAVQHTPGNLPLVAQPGRYDILCGRGKVCVDNEGNQLYRTVIESFRDQYAQALTKYDKSQVIRNGVYQYLKSVPCRFLRYNKKQQAWEELSADIIHDKIGHALRFANREKRKGSTSPRPADSEAILGAVCTGSSAKQGGSPLLQSSLPPCSRMAQAPQAPPKSSTMAVVPHPHPSKEALPGALCYLGGHFSTQSAPAIMSASDIPNGTPFGSSLASWATASSPQIVFSHVASSSQAAIVSSSQTTIATTTAQAPTASTSVQASSNLFQFISSGGVDSRSHRKLGGAATRALNATVSTPSAQPNQSLHAALHAENVGSLVNQTSSANDAVDTLVNEWLSATARDRELLCPSLGALDSSFHVLETHAETHENSAATVFESSGFMPPQDSVGSNGSQQQSKTDFQQHFSQVEDNPGLLRFSHCSTFLGDSEN</sequence>
<dbReference type="Proteomes" id="UP001153069">
    <property type="component" value="Unassembled WGS sequence"/>
</dbReference>
<organism evidence="3 4">
    <name type="scientific">Seminavis robusta</name>
    <dbReference type="NCBI Taxonomy" id="568900"/>
    <lineage>
        <taxon>Eukaryota</taxon>
        <taxon>Sar</taxon>
        <taxon>Stramenopiles</taxon>
        <taxon>Ochrophyta</taxon>
        <taxon>Bacillariophyta</taxon>
        <taxon>Bacillariophyceae</taxon>
        <taxon>Bacillariophycidae</taxon>
        <taxon>Naviculales</taxon>
        <taxon>Naviculaceae</taxon>
        <taxon>Seminavis</taxon>
    </lineage>
</organism>
<comment type="caution">
    <text evidence="3">The sequence shown here is derived from an EMBL/GenBank/DDBJ whole genome shotgun (WGS) entry which is preliminary data.</text>
</comment>
<reference evidence="3" key="1">
    <citation type="submission" date="2020-06" db="EMBL/GenBank/DDBJ databases">
        <authorList>
            <consortium name="Plant Systems Biology data submission"/>
        </authorList>
    </citation>
    <scope>NUCLEOTIDE SEQUENCE</scope>
    <source>
        <strain evidence="3">D6</strain>
    </source>
</reference>
<dbReference type="EMBL" id="CAICTM010000888">
    <property type="protein sequence ID" value="CAB9517906.1"/>
    <property type="molecule type" value="Genomic_DNA"/>
</dbReference>
<keyword evidence="4" id="KW-1185">Reference proteome</keyword>
<feature type="compositionally biased region" description="Low complexity" evidence="1">
    <location>
        <begin position="171"/>
        <end position="183"/>
    </location>
</feature>
<accession>A0A9N8EEP3</accession>
<feature type="region of interest" description="Disordered" evidence="1">
    <location>
        <begin position="168"/>
        <end position="204"/>
    </location>
</feature>
<feature type="region of interest" description="Disordered" evidence="1">
    <location>
        <begin position="20"/>
        <end position="43"/>
    </location>
</feature>
<evidence type="ECO:0000259" key="2">
    <source>
        <dbReference type="Pfam" id="PF20710"/>
    </source>
</evidence>
<dbReference type="AlphaFoldDB" id="A0A9N8EEP3"/>
<gene>
    <name evidence="3" type="ORF">SEMRO_890_G216730.1</name>
</gene>
<evidence type="ECO:0000313" key="4">
    <source>
        <dbReference type="Proteomes" id="UP001153069"/>
    </source>
</evidence>
<feature type="region of interest" description="Disordered" evidence="1">
    <location>
        <begin position="413"/>
        <end position="438"/>
    </location>
</feature>
<dbReference type="Pfam" id="PF20710">
    <property type="entry name" value="DUF6824"/>
    <property type="match status" value="1"/>
</dbReference>
<evidence type="ECO:0000256" key="1">
    <source>
        <dbReference type="SAM" id="MobiDB-lite"/>
    </source>
</evidence>
<feature type="domain" description="DUF6824" evidence="2">
    <location>
        <begin position="54"/>
        <end position="138"/>
    </location>
</feature>
<dbReference type="InterPro" id="IPR049227">
    <property type="entry name" value="DUF6824"/>
</dbReference>
<evidence type="ECO:0000313" key="3">
    <source>
        <dbReference type="EMBL" id="CAB9517906.1"/>
    </source>
</evidence>
<protein>
    <recommendedName>
        <fullName evidence="2">DUF6824 domain-containing protein</fullName>
    </recommendedName>
</protein>